<gene>
    <name evidence="4" type="ORF">AaeL_AAEL009611</name>
</gene>
<dbReference type="EMBL" id="CH477597">
    <property type="protein sequence ID" value="EAT38512.1"/>
    <property type="molecule type" value="Genomic_DNA"/>
</dbReference>
<dbReference type="InterPro" id="IPR009829">
    <property type="entry name" value="SKA1"/>
</dbReference>
<dbReference type="OrthoDB" id="5962at2759"/>
<dbReference type="HOGENOM" id="CLU_1039078_0_0_1"/>
<dbReference type="GO" id="GO:0007059">
    <property type="term" value="P:chromosome segregation"/>
    <property type="evidence" value="ECO:0007669"/>
    <property type="project" value="InterPro"/>
</dbReference>
<evidence type="ECO:0000256" key="1">
    <source>
        <dbReference type="ARBA" id="ARBA00006836"/>
    </source>
</evidence>
<accession>A0A1S4FMV5</accession>
<dbReference type="PANTHER" id="PTHR28573:SF1">
    <property type="entry name" value="SPINDLE AND KINETOCHORE-ASSOCIATED PROTEIN 1"/>
    <property type="match status" value="1"/>
</dbReference>
<evidence type="ECO:0000313" key="5">
    <source>
        <dbReference type="Proteomes" id="UP000682892"/>
    </source>
</evidence>
<sequence>MENITTSLEKQVQLLRRIETFFELQACKPDIVADMNDLNRQCLDTTGALNKAKFALDKFRNELGPKYVDVMRKMQRNQTLAIHLMGQLKDNDRKKPILQEHNGQTDSIGSAKKVTADKMFLSDYQKSPFVTKMKPRCLSFLDFNFKITHEEFDQIPKYMRGRENLDELLAFMQTVIVPSFEEKYTLLYKNKKAVTNQQDLALWKIFNQQQSAFPNIKFVTQGDIARKMGRLIDKKVNVKLQMLRHLHVLQETRNEGTVYYLWCRDC</sequence>
<dbReference type="Proteomes" id="UP000682892">
    <property type="component" value="Unassembled WGS sequence"/>
</dbReference>
<dbReference type="OMA" id="NELLMLH"/>
<dbReference type="Gene3D" id="1.10.10.1890">
    <property type="entry name" value="Ska1 microtubule binding domain-like"/>
    <property type="match status" value="1"/>
</dbReference>
<dbReference type="GO" id="GO:0008017">
    <property type="term" value="F:microtubule binding"/>
    <property type="evidence" value="ECO:0007669"/>
    <property type="project" value="InterPro"/>
</dbReference>
<name>A0A1S4FMV5_AEDAE</name>
<protein>
    <recommendedName>
        <fullName evidence="2">SKA complex subunit 1</fullName>
    </recommendedName>
    <alternativeName>
        <fullName evidence="3">Spindle and kinetochore-associated protein 1</fullName>
    </alternativeName>
</protein>
<evidence type="ECO:0000256" key="3">
    <source>
        <dbReference type="ARBA" id="ARBA00047202"/>
    </source>
</evidence>
<dbReference type="PANTHER" id="PTHR28573">
    <property type="entry name" value="SPINDLE AND KINETOCHORE-ASSOCIATED PROTEIN 1"/>
    <property type="match status" value="1"/>
</dbReference>
<reference evidence="4" key="3">
    <citation type="submission" date="2012-09" db="EMBL/GenBank/DDBJ databases">
        <authorList>
            <consortium name="VectorBase"/>
        </authorList>
    </citation>
    <scope>NUCLEOTIDE SEQUENCE</scope>
    <source>
        <strain evidence="4">Liverpool</strain>
    </source>
</reference>
<dbReference type="GO" id="GO:0031110">
    <property type="term" value="P:regulation of microtubule polymerization or depolymerization"/>
    <property type="evidence" value="ECO:0007669"/>
    <property type="project" value="TreeGrafter"/>
</dbReference>
<dbReference type="GO" id="GO:0072686">
    <property type="term" value="C:mitotic spindle"/>
    <property type="evidence" value="ECO:0007669"/>
    <property type="project" value="TreeGrafter"/>
</dbReference>
<dbReference type="GO" id="GO:0000278">
    <property type="term" value="P:mitotic cell cycle"/>
    <property type="evidence" value="ECO:0007669"/>
    <property type="project" value="TreeGrafter"/>
</dbReference>
<reference evidence="4" key="1">
    <citation type="submission" date="2005-10" db="EMBL/GenBank/DDBJ databases">
        <authorList>
            <person name="Loftus B.J."/>
            <person name="Nene V.M."/>
            <person name="Hannick L.I."/>
            <person name="Bidwell S."/>
            <person name="Haas B."/>
            <person name="Amedeo P."/>
            <person name="Orvis J."/>
            <person name="Wortman J.R."/>
            <person name="White O.R."/>
            <person name="Salzberg S."/>
            <person name="Shumway M."/>
            <person name="Koo H."/>
            <person name="Zhao Y."/>
            <person name="Holmes M."/>
            <person name="Miller J."/>
            <person name="Schatz M."/>
            <person name="Pop M."/>
            <person name="Pai G."/>
            <person name="Utterback T."/>
            <person name="Rogers Y.-H."/>
            <person name="Kravitz S."/>
            <person name="Fraser C.M."/>
        </authorList>
    </citation>
    <scope>NUCLEOTIDE SEQUENCE</scope>
    <source>
        <strain evidence="4">Liverpool</strain>
    </source>
</reference>
<dbReference type="GO" id="GO:0051301">
    <property type="term" value="P:cell division"/>
    <property type="evidence" value="ECO:0007669"/>
    <property type="project" value="InterPro"/>
</dbReference>
<organism evidence="4 5">
    <name type="scientific">Aedes aegypti</name>
    <name type="common">Yellowfever mosquito</name>
    <name type="synonym">Culex aegypti</name>
    <dbReference type="NCBI Taxonomy" id="7159"/>
    <lineage>
        <taxon>Eukaryota</taxon>
        <taxon>Metazoa</taxon>
        <taxon>Ecdysozoa</taxon>
        <taxon>Arthropoda</taxon>
        <taxon>Hexapoda</taxon>
        <taxon>Insecta</taxon>
        <taxon>Pterygota</taxon>
        <taxon>Neoptera</taxon>
        <taxon>Endopterygota</taxon>
        <taxon>Diptera</taxon>
        <taxon>Nematocera</taxon>
        <taxon>Culicoidea</taxon>
        <taxon>Culicidae</taxon>
        <taxon>Culicinae</taxon>
        <taxon>Aedini</taxon>
        <taxon>Aedes</taxon>
        <taxon>Stegomyia</taxon>
    </lineage>
</organism>
<reference evidence="4" key="2">
    <citation type="journal article" date="2007" name="Science">
        <title>Genome sequence of Aedes aegypti, a major arbovirus vector.</title>
        <authorList>
            <person name="Nene V."/>
            <person name="Wortman J.R."/>
            <person name="Lawson D."/>
            <person name="Haas B."/>
            <person name="Kodira C."/>
            <person name="Tu Z.J."/>
            <person name="Loftus B."/>
            <person name="Xi Z."/>
            <person name="Megy K."/>
            <person name="Grabherr M."/>
            <person name="Ren Q."/>
            <person name="Zdobnov E.M."/>
            <person name="Lobo N.F."/>
            <person name="Campbell K.S."/>
            <person name="Brown S.E."/>
            <person name="Bonaldo M.F."/>
            <person name="Zhu J."/>
            <person name="Sinkins S.P."/>
            <person name="Hogenkamp D.G."/>
            <person name="Amedeo P."/>
            <person name="Arensburger P."/>
            <person name="Atkinson P.W."/>
            <person name="Bidwell S."/>
            <person name="Biedler J."/>
            <person name="Birney E."/>
            <person name="Bruggner R.V."/>
            <person name="Costas J."/>
            <person name="Coy M.R."/>
            <person name="Crabtree J."/>
            <person name="Crawford M."/>
            <person name="Debruyn B."/>
            <person name="Decaprio D."/>
            <person name="Eiglmeier K."/>
            <person name="Eisenstadt E."/>
            <person name="El-Dorry H."/>
            <person name="Gelbart W.M."/>
            <person name="Gomes S.L."/>
            <person name="Hammond M."/>
            <person name="Hannick L.I."/>
            <person name="Hogan J.R."/>
            <person name="Holmes M.H."/>
            <person name="Jaffe D."/>
            <person name="Johnston J.S."/>
            <person name="Kennedy R.C."/>
            <person name="Koo H."/>
            <person name="Kravitz S."/>
            <person name="Kriventseva E.V."/>
            <person name="Kulp D."/>
            <person name="Labutti K."/>
            <person name="Lee E."/>
            <person name="Li S."/>
            <person name="Lovin D.D."/>
            <person name="Mao C."/>
            <person name="Mauceli E."/>
            <person name="Menck C.F."/>
            <person name="Miller J.R."/>
            <person name="Montgomery P."/>
            <person name="Mori A."/>
            <person name="Nascimento A.L."/>
            <person name="Naveira H.F."/>
            <person name="Nusbaum C."/>
            <person name="O'leary S."/>
            <person name="Orvis J."/>
            <person name="Pertea M."/>
            <person name="Quesneville H."/>
            <person name="Reidenbach K.R."/>
            <person name="Rogers Y.H."/>
            <person name="Roth C.W."/>
            <person name="Schneider J.R."/>
            <person name="Schatz M."/>
            <person name="Shumway M."/>
            <person name="Stanke M."/>
            <person name="Stinson E.O."/>
            <person name="Tubio J.M."/>
            <person name="Vanzee J.P."/>
            <person name="Verjovski-Almeida S."/>
            <person name="Werner D."/>
            <person name="White O."/>
            <person name="Wyder S."/>
            <person name="Zeng Q."/>
            <person name="Zhao Q."/>
            <person name="Zhao Y."/>
            <person name="Hill C.A."/>
            <person name="Raikhel A.S."/>
            <person name="Soares M.B."/>
            <person name="Knudson D.L."/>
            <person name="Lee N.H."/>
            <person name="Galagan J."/>
            <person name="Salzberg S.L."/>
            <person name="Paulsen I.T."/>
            <person name="Dimopoulos G."/>
            <person name="Collins F.H."/>
            <person name="Birren B."/>
            <person name="Fraser-Liggett C.M."/>
            <person name="Severson D.W."/>
        </authorList>
    </citation>
    <scope>NUCLEOTIDE SEQUENCE [LARGE SCALE GENOMIC DNA]</scope>
    <source>
        <strain evidence="4">Liverpool</strain>
    </source>
</reference>
<dbReference type="GO" id="GO:0005876">
    <property type="term" value="C:spindle microtubule"/>
    <property type="evidence" value="ECO:0007669"/>
    <property type="project" value="TreeGrafter"/>
</dbReference>
<dbReference type="InterPro" id="IPR042031">
    <property type="entry name" value="SKA1_MBD_sf"/>
</dbReference>
<dbReference type="AlphaFoldDB" id="A0A1S4FMV5"/>
<comment type="similarity">
    <text evidence="1">Belongs to the SKA1 family.</text>
</comment>
<dbReference type="Pfam" id="PF07160">
    <property type="entry name" value="SKA1"/>
    <property type="match status" value="1"/>
</dbReference>
<dbReference type="GO" id="GO:0000940">
    <property type="term" value="C:outer kinetochore"/>
    <property type="evidence" value="ECO:0007669"/>
    <property type="project" value="TreeGrafter"/>
</dbReference>
<evidence type="ECO:0000256" key="2">
    <source>
        <dbReference type="ARBA" id="ARBA00047182"/>
    </source>
</evidence>
<proteinExistence type="inferred from homology"/>
<evidence type="ECO:0000313" key="4">
    <source>
        <dbReference type="EMBL" id="EAT38512.1"/>
    </source>
</evidence>
<dbReference type="KEGG" id="aag:5572200"/>